<keyword evidence="7" id="KW-1185">Reference proteome</keyword>
<accession>A0ABZ2BSX7</accession>
<keyword evidence="2 5" id="KW-0812">Transmembrane</keyword>
<reference evidence="6 7" key="1">
    <citation type="submission" date="2015-07" db="EMBL/GenBank/DDBJ databases">
        <authorList>
            <person name="Voget S."/>
            <person name="Dogs M."/>
            <person name="Brinkhoff T.H."/>
            <person name="Daniel R."/>
        </authorList>
    </citation>
    <scope>NUCLEOTIDE SEQUENCE [LARGE SCALE GENOMIC DNA]</scope>
    <source>
        <strain evidence="6 7">B14</strain>
    </source>
</reference>
<sequence>MTHVRFITLAALGSAFLLAGAFVFQILGYAPCTMCIWQRYPHVLAVLIGLIAWRINHALVILAGAGAVFTSGAIGVFHAGVEQGWWQGPTTCTAGPVGDLSPEELLNQILTAPLVQCDQIAWQMMGISMAGWNAILSFGLTALWLLALKRR</sequence>
<dbReference type="Proteomes" id="UP001318682">
    <property type="component" value="Chromosome"/>
</dbReference>
<dbReference type="InterPro" id="IPR023380">
    <property type="entry name" value="DsbB-like_sf"/>
</dbReference>
<feature type="transmembrane region" description="Helical" evidence="5">
    <location>
        <begin position="60"/>
        <end position="81"/>
    </location>
</feature>
<protein>
    <submittedName>
        <fullName evidence="6">Disulfide bond formation protein B</fullName>
    </submittedName>
</protein>
<dbReference type="Pfam" id="PF02600">
    <property type="entry name" value="DsbB"/>
    <property type="match status" value="1"/>
</dbReference>
<evidence type="ECO:0000256" key="5">
    <source>
        <dbReference type="SAM" id="Phobius"/>
    </source>
</evidence>
<dbReference type="EMBL" id="CP143423">
    <property type="protein sequence ID" value="WVX49139.1"/>
    <property type="molecule type" value="Genomic_DNA"/>
</dbReference>
<proteinExistence type="predicted"/>
<feature type="transmembrane region" description="Helical" evidence="5">
    <location>
        <begin position="130"/>
        <end position="148"/>
    </location>
</feature>
<name>A0ABZ2BSX7_9RHOB</name>
<dbReference type="InterPro" id="IPR024199">
    <property type="entry name" value="Uncharacterised_DsbB"/>
</dbReference>
<keyword evidence="4 5" id="KW-0472">Membrane</keyword>
<keyword evidence="3 5" id="KW-1133">Transmembrane helix</keyword>
<evidence type="ECO:0000313" key="7">
    <source>
        <dbReference type="Proteomes" id="UP001318682"/>
    </source>
</evidence>
<feature type="transmembrane region" description="Helical" evidence="5">
    <location>
        <begin position="7"/>
        <end position="30"/>
    </location>
</feature>
<evidence type="ECO:0000256" key="3">
    <source>
        <dbReference type="ARBA" id="ARBA00022989"/>
    </source>
</evidence>
<dbReference type="SUPFAM" id="SSF158442">
    <property type="entry name" value="DsbB-like"/>
    <property type="match status" value="1"/>
</dbReference>
<reference evidence="7" key="2">
    <citation type="submission" date="2024-01" db="EMBL/GenBank/DDBJ databases">
        <title>Roseobacter fucihabitans sp. nov., isolated from the brown alga Fucus spiralis.</title>
        <authorList>
            <person name="Hahnke S."/>
            <person name="Berger M."/>
            <person name="Schlingloff A."/>
            <person name="Athale I."/>
            <person name="Neumann-Schaal M."/>
            <person name="Adenaya A."/>
            <person name="Poehlein A."/>
            <person name="Daniel R."/>
            <person name="Pertersen J."/>
            <person name="Brinkhoff T."/>
        </authorList>
    </citation>
    <scope>NUCLEOTIDE SEQUENCE [LARGE SCALE GENOMIC DNA]</scope>
    <source>
        <strain evidence="7">B14</strain>
    </source>
</reference>
<evidence type="ECO:0000256" key="2">
    <source>
        <dbReference type="ARBA" id="ARBA00022692"/>
    </source>
</evidence>
<organism evidence="6 7">
    <name type="scientific">Roseobacter fucihabitans</name>
    <dbReference type="NCBI Taxonomy" id="1537242"/>
    <lineage>
        <taxon>Bacteria</taxon>
        <taxon>Pseudomonadati</taxon>
        <taxon>Pseudomonadota</taxon>
        <taxon>Alphaproteobacteria</taxon>
        <taxon>Rhodobacterales</taxon>
        <taxon>Roseobacteraceae</taxon>
        <taxon>Roseobacter</taxon>
    </lineage>
</organism>
<feature type="transmembrane region" description="Helical" evidence="5">
    <location>
        <begin position="36"/>
        <end position="53"/>
    </location>
</feature>
<evidence type="ECO:0000256" key="1">
    <source>
        <dbReference type="ARBA" id="ARBA00004141"/>
    </source>
</evidence>
<dbReference type="InterPro" id="IPR003752">
    <property type="entry name" value="DiS_bond_form_DsbB/BdbC"/>
</dbReference>
<gene>
    <name evidence="6" type="primary">dsbB</name>
    <name evidence="6" type="ORF">ROLI_022260</name>
</gene>
<dbReference type="Gene3D" id="1.20.1550.10">
    <property type="entry name" value="DsbB-like"/>
    <property type="match status" value="1"/>
</dbReference>
<evidence type="ECO:0000256" key="4">
    <source>
        <dbReference type="ARBA" id="ARBA00023136"/>
    </source>
</evidence>
<dbReference type="RefSeq" id="WP_187430998.1">
    <property type="nucleotide sequence ID" value="NZ_CP143423.1"/>
</dbReference>
<comment type="subcellular location">
    <subcellularLocation>
        <location evidence="1">Membrane</location>
        <topology evidence="1">Multi-pass membrane protein</topology>
    </subcellularLocation>
</comment>
<dbReference type="PIRSF" id="PIRSF033913">
    <property type="entry name" value="S-S_format_DsbB"/>
    <property type="match status" value="1"/>
</dbReference>
<evidence type="ECO:0000313" key="6">
    <source>
        <dbReference type="EMBL" id="WVX49139.1"/>
    </source>
</evidence>